<proteinExistence type="predicted"/>
<dbReference type="PANTHER" id="PTHR34501:SF2">
    <property type="entry name" value="OUTER MEMBRANE PORIN F-RELATED"/>
    <property type="match status" value="1"/>
</dbReference>
<evidence type="ECO:0000313" key="7">
    <source>
        <dbReference type="Proteomes" id="UP000838160"/>
    </source>
</evidence>
<dbReference type="Pfam" id="PF13609">
    <property type="entry name" value="Porin_4"/>
    <property type="match status" value="1"/>
</dbReference>
<dbReference type="PANTHER" id="PTHR34501">
    <property type="entry name" value="PROTEIN YDDL-RELATED"/>
    <property type="match status" value="1"/>
</dbReference>
<evidence type="ECO:0000259" key="5">
    <source>
        <dbReference type="Pfam" id="PF13609"/>
    </source>
</evidence>
<evidence type="ECO:0000256" key="1">
    <source>
        <dbReference type="ARBA" id="ARBA00004571"/>
    </source>
</evidence>
<evidence type="ECO:0000313" key="6">
    <source>
        <dbReference type="EMBL" id="CAH0526445.1"/>
    </source>
</evidence>
<evidence type="ECO:0000256" key="3">
    <source>
        <dbReference type="ARBA" id="ARBA00023136"/>
    </source>
</evidence>
<dbReference type="EMBL" id="CAKLCM010000002">
    <property type="protein sequence ID" value="CAH0526445.1"/>
    <property type="molecule type" value="Genomic_DNA"/>
</dbReference>
<name>A0ABN8DIP8_9VIBR</name>
<dbReference type="RefSeq" id="WP_237484728.1">
    <property type="nucleotide sequence ID" value="NZ_CAKLCM010000002.1"/>
</dbReference>
<sequence length="338" mass="37503">MNKKLLAVIVPCLLVANAQALEIYKTKDGVVDFYGQLRTEIEKAEDKDVTLGAGSSRAGVKAQYDVNEDFYVHGLYEFGLEGDGWGESLTSRLHYAGFGGDWGKVSLGQQWTLQEDMYGADFSYFFGGTAIRYTPISDSKHSSLVKYDYTADTYSFHASYGLDEDNSQPELFELFGTAVFGDFDVVLGLAGEQAQGLVSELETTAYTTSLGYTFDKVYLQGTYYRAEMDFSNALSKTKVTEDAFALAATYDWQDNATAYAGFEYVKNNAAKLTGGEDDGTLIYVGTDYHFNDWSRIYVEFGYGDGTTLGYTNKDSGVSIEPKTVDSQTMYAVGYRVYW</sequence>
<feature type="signal peptide" evidence="4">
    <location>
        <begin position="1"/>
        <end position="20"/>
    </location>
</feature>
<feature type="domain" description="Porin" evidence="5">
    <location>
        <begin position="15"/>
        <end position="306"/>
    </location>
</feature>
<dbReference type="SUPFAM" id="SSF56935">
    <property type="entry name" value="Porins"/>
    <property type="match status" value="1"/>
</dbReference>
<evidence type="ECO:0000256" key="2">
    <source>
        <dbReference type="ARBA" id="ARBA00022729"/>
    </source>
</evidence>
<dbReference type="CDD" id="cd00342">
    <property type="entry name" value="gram_neg_porins"/>
    <property type="match status" value="1"/>
</dbReference>
<keyword evidence="2 4" id="KW-0732">Signal</keyword>
<dbReference type="InterPro" id="IPR033900">
    <property type="entry name" value="Gram_neg_porin_domain"/>
</dbReference>
<gene>
    <name evidence="6" type="ORF">VHP8226_01809</name>
</gene>
<organism evidence="6 7">
    <name type="scientific">Vibrio hippocampi</name>
    <dbReference type="NCBI Taxonomy" id="654686"/>
    <lineage>
        <taxon>Bacteria</taxon>
        <taxon>Pseudomonadati</taxon>
        <taxon>Pseudomonadota</taxon>
        <taxon>Gammaproteobacteria</taxon>
        <taxon>Vibrionales</taxon>
        <taxon>Vibrionaceae</taxon>
        <taxon>Vibrio</taxon>
    </lineage>
</organism>
<comment type="caution">
    <text evidence="6">The sequence shown here is derived from an EMBL/GenBank/DDBJ whole genome shotgun (WGS) entry which is preliminary data.</text>
</comment>
<dbReference type="InterPro" id="IPR023614">
    <property type="entry name" value="Porin_dom_sf"/>
</dbReference>
<comment type="subcellular location">
    <subcellularLocation>
        <location evidence="1">Cell outer membrane</location>
        <topology evidence="1">Multi-pass membrane protein</topology>
    </subcellularLocation>
</comment>
<keyword evidence="3" id="KW-0472">Membrane</keyword>
<dbReference type="Gene3D" id="2.40.160.10">
    <property type="entry name" value="Porin"/>
    <property type="match status" value="1"/>
</dbReference>
<dbReference type="Proteomes" id="UP000838160">
    <property type="component" value="Unassembled WGS sequence"/>
</dbReference>
<feature type="chain" id="PRO_5047317895" description="Porin domain-containing protein" evidence="4">
    <location>
        <begin position="21"/>
        <end position="338"/>
    </location>
</feature>
<dbReference type="InterPro" id="IPR050298">
    <property type="entry name" value="Gram-neg_bact_OMP"/>
</dbReference>
<keyword evidence="7" id="KW-1185">Reference proteome</keyword>
<evidence type="ECO:0000256" key="4">
    <source>
        <dbReference type="SAM" id="SignalP"/>
    </source>
</evidence>
<protein>
    <recommendedName>
        <fullName evidence="5">Porin domain-containing protein</fullName>
    </recommendedName>
</protein>
<reference evidence="6" key="1">
    <citation type="submission" date="2021-12" db="EMBL/GenBank/DDBJ databases">
        <authorList>
            <person name="Rodrigo-Torres L."/>
            <person name="Arahal R. D."/>
            <person name="Lucena T."/>
        </authorList>
    </citation>
    <scope>NUCLEOTIDE SEQUENCE</scope>
    <source>
        <strain evidence="6">CECT 8226</strain>
    </source>
</reference>
<accession>A0ABN8DIP8</accession>